<accession>A0AAV1LH96</accession>
<dbReference type="Proteomes" id="UP001314205">
    <property type="component" value="Unassembled WGS sequence"/>
</dbReference>
<gene>
    <name evidence="1" type="ORF">PARMNEM_LOCUS14357</name>
</gene>
<reference evidence="1 2" key="1">
    <citation type="submission" date="2023-11" db="EMBL/GenBank/DDBJ databases">
        <authorList>
            <person name="Hedman E."/>
            <person name="Englund M."/>
            <person name="Stromberg M."/>
            <person name="Nyberg Akerstrom W."/>
            <person name="Nylinder S."/>
            <person name="Jareborg N."/>
            <person name="Kallberg Y."/>
            <person name="Kronander E."/>
        </authorList>
    </citation>
    <scope>NUCLEOTIDE SEQUENCE [LARGE SCALE GENOMIC DNA]</scope>
</reference>
<proteinExistence type="predicted"/>
<dbReference type="AlphaFoldDB" id="A0AAV1LH96"/>
<evidence type="ECO:0000313" key="1">
    <source>
        <dbReference type="EMBL" id="CAK1594778.1"/>
    </source>
</evidence>
<organism evidence="1 2">
    <name type="scientific">Parnassius mnemosyne</name>
    <name type="common">clouded apollo</name>
    <dbReference type="NCBI Taxonomy" id="213953"/>
    <lineage>
        <taxon>Eukaryota</taxon>
        <taxon>Metazoa</taxon>
        <taxon>Ecdysozoa</taxon>
        <taxon>Arthropoda</taxon>
        <taxon>Hexapoda</taxon>
        <taxon>Insecta</taxon>
        <taxon>Pterygota</taxon>
        <taxon>Neoptera</taxon>
        <taxon>Endopterygota</taxon>
        <taxon>Lepidoptera</taxon>
        <taxon>Glossata</taxon>
        <taxon>Ditrysia</taxon>
        <taxon>Papilionoidea</taxon>
        <taxon>Papilionidae</taxon>
        <taxon>Parnassiinae</taxon>
        <taxon>Parnassini</taxon>
        <taxon>Parnassius</taxon>
        <taxon>Driopa</taxon>
    </lineage>
</organism>
<evidence type="ECO:0000313" key="2">
    <source>
        <dbReference type="Proteomes" id="UP001314205"/>
    </source>
</evidence>
<keyword evidence="2" id="KW-1185">Reference proteome</keyword>
<name>A0AAV1LH96_9NEOP</name>
<sequence length="343" mass="39745">MSYFASYLDVTDDDNTHGLLEPPSVAYSNVTVRRAFIVWMYCGQKNRFKDVCNYFHYLEALEEKLSAEVRASSRHHEFDLFTNQPPTSIFLAHYFPKLYTESQLQQHIAKVESCRHDTSVIKMQELDKIVPKSGTSRNEIVEASKMIRNYCKMHMKTLERFLKEFKEHTERCGLSNTVGNVAFYIKRKTIQAEIELEANYAMTLELLAENGTVVDELPTNIQVQCKTVRAQSVIQKERNSFNTINTKTLVAGQNCNKINYEKLSVSNINIRKDFINKFQNIGINGVKEKENIPRERDNKWETISEAFLDSPLHCGGIDGTKFRTRRFSGSNFIKRDVLKLRKI</sequence>
<protein>
    <submittedName>
        <fullName evidence="1">Uncharacterized protein</fullName>
    </submittedName>
</protein>
<dbReference type="EMBL" id="CAVLGL010000090">
    <property type="protein sequence ID" value="CAK1594778.1"/>
    <property type="molecule type" value="Genomic_DNA"/>
</dbReference>
<comment type="caution">
    <text evidence="1">The sequence shown here is derived from an EMBL/GenBank/DDBJ whole genome shotgun (WGS) entry which is preliminary data.</text>
</comment>